<organism evidence="1 2">
    <name type="scientific">Halosimplex aquaticum</name>
    <dbReference type="NCBI Taxonomy" id="3026162"/>
    <lineage>
        <taxon>Archaea</taxon>
        <taxon>Methanobacteriati</taxon>
        <taxon>Methanobacteriota</taxon>
        <taxon>Stenosarchaea group</taxon>
        <taxon>Halobacteria</taxon>
        <taxon>Halobacteriales</taxon>
        <taxon>Haloarculaceae</taxon>
        <taxon>Halosimplex</taxon>
    </lineage>
</organism>
<name>A0ABD5Y969_9EURY</name>
<dbReference type="RefSeq" id="WP_274326324.1">
    <property type="nucleotide sequence ID" value="NZ_CP118159.1"/>
</dbReference>
<sequence length="148" mass="17257">MSLWRSKRRYETGRHISDQADDALYALALLQSDGSVTRTRADELRDNLEAGKAVLRTLRDALEHPEKSDNFAYTLARQLREHYGDINKYAIERLNRHLDLLGETKEDLEYRENLTEVIETLELVEELATRTTDQDAEQLRDYVAHSDH</sequence>
<evidence type="ECO:0000313" key="2">
    <source>
        <dbReference type="Proteomes" id="UP001596432"/>
    </source>
</evidence>
<accession>A0ABD5Y969</accession>
<keyword evidence="2" id="KW-1185">Reference proteome</keyword>
<comment type="caution">
    <text evidence="1">The sequence shown here is derived from an EMBL/GenBank/DDBJ whole genome shotgun (WGS) entry which is preliminary data.</text>
</comment>
<reference evidence="1 2" key="1">
    <citation type="journal article" date="2019" name="Int. J. Syst. Evol. Microbiol.">
        <title>The Global Catalogue of Microorganisms (GCM) 10K type strain sequencing project: providing services to taxonomists for standard genome sequencing and annotation.</title>
        <authorList>
            <consortium name="The Broad Institute Genomics Platform"/>
            <consortium name="The Broad Institute Genome Sequencing Center for Infectious Disease"/>
            <person name="Wu L."/>
            <person name="Ma J."/>
        </authorList>
    </citation>
    <scope>NUCLEOTIDE SEQUENCE [LARGE SCALE GENOMIC DNA]</scope>
    <source>
        <strain evidence="1 2">XZYJT29</strain>
    </source>
</reference>
<dbReference type="Proteomes" id="UP001596432">
    <property type="component" value="Unassembled WGS sequence"/>
</dbReference>
<protein>
    <submittedName>
        <fullName evidence="1">Uncharacterized protein</fullName>
    </submittedName>
</protein>
<evidence type="ECO:0000313" key="1">
    <source>
        <dbReference type="EMBL" id="MFC7142866.1"/>
    </source>
</evidence>
<dbReference type="EMBL" id="JBHTAS010000002">
    <property type="protein sequence ID" value="MFC7142866.1"/>
    <property type="molecule type" value="Genomic_DNA"/>
</dbReference>
<dbReference type="AlphaFoldDB" id="A0ABD5Y969"/>
<dbReference type="GeneID" id="78823225"/>
<gene>
    <name evidence="1" type="ORF">ACFQMA_23935</name>
</gene>
<proteinExistence type="predicted"/>